<evidence type="ECO:0008006" key="8">
    <source>
        <dbReference type="Google" id="ProtNLM"/>
    </source>
</evidence>
<sequence length="124" mass="14219">MKTNKIIYWIATGLMTLVFSFSAGMYLFNYERASGFFENLGFPTWLIYPLAIAKILGLIAILSRKVTLLKEWAYAGFFFDAVLAFFAHQMIGDGEWMPSIIAIVTILISRIYERKVFVNRAKTN</sequence>
<protein>
    <recommendedName>
        <fullName evidence="8">DoxX-like family protein</fullName>
    </recommendedName>
</protein>
<dbReference type="GO" id="GO:0016020">
    <property type="term" value="C:membrane"/>
    <property type="evidence" value="ECO:0007669"/>
    <property type="project" value="UniProtKB-SubCell"/>
</dbReference>
<dbReference type="STRING" id="1642818.AWE51_02795"/>
<keyword evidence="4 5" id="KW-0472">Membrane</keyword>
<reference evidence="6 7" key="1">
    <citation type="submission" date="2016-01" db="EMBL/GenBank/DDBJ databases">
        <title>The draft genome sequence of Aquimarina sp. RZW4-3-2.</title>
        <authorList>
            <person name="Wang Y."/>
        </authorList>
    </citation>
    <scope>NUCLEOTIDE SEQUENCE [LARGE SCALE GENOMIC DNA]</scope>
    <source>
        <strain evidence="6 7">RZW4-3-2</strain>
    </source>
</reference>
<evidence type="ECO:0000256" key="3">
    <source>
        <dbReference type="ARBA" id="ARBA00022989"/>
    </source>
</evidence>
<keyword evidence="2 5" id="KW-0812">Transmembrane</keyword>
<evidence type="ECO:0000256" key="1">
    <source>
        <dbReference type="ARBA" id="ARBA00004141"/>
    </source>
</evidence>
<name>A0A163CGD6_9FLAO</name>
<keyword evidence="7" id="KW-1185">Reference proteome</keyword>
<proteinExistence type="predicted"/>
<dbReference type="EMBL" id="LQRT01000002">
    <property type="protein sequence ID" value="KZS42386.1"/>
    <property type="molecule type" value="Genomic_DNA"/>
</dbReference>
<comment type="caution">
    <text evidence="6">The sequence shown here is derived from an EMBL/GenBank/DDBJ whole genome shotgun (WGS) entry which is preliminary data.</text>
</comment>
<keyword evidence="3 5" id="KW-1133">Transmembrane helix</keyword>
<feature type="transmembrane region" description="Helical" evidence="5">
    <location>
        <begin position="7"/>
        <end position="28"/>
    </location>
</feature>
<gene>
    <name evidence="6" type="ORF">AWE51_02795</name>
</gene>
<feature type="transmembrane region" description="Helical" evidence="5">
    <location>
        <begin position="96"/>
        <end position="112"/>
    </location>
</feature>
<dbReference type="Proteomes" id="UP000076715">
    <property type="component" value="Unassembled WGS sequence"/>
</dbReference>
<evidence type="ECO:0000313" key="6">
    <source>
        <dbReference type="EMBL" id="KZS42386.1"/>
    </source>
</evidence>
<feature type="transmembrane region" description="Helical" evidence="5">
    <location>
        <begin position="72"/>
        <end position="90"/>
    </location>
</feature>
<dbReference type="InterPro" id="IPR032808">
    <property type="entry name" value="DoxX"/>
</dbReference>
<accession>A0A163CGD6</accession>
<feature type="transmembrane region" description="Helical" evidence="5">
    <location>
        <begin position="40"/>
        <end position="60"/>
    </location>
</feature>
<dbReference type="RefSeq" id="WP_066310034.1">
    <property type="nucleotide sequence ID" value="NZ_LQRT01000002.1"/>
</dbReference>
<evidence type="ECO:0000256" key="2">
    <source>
        <dbReference type="ARBA" id="ARBA00022692"/>
    </source>
</evidence>
<organism evidence="6 7">
    <name type="scientific">Aquimarina aggregata</name>
    <dbReference type="NCBI Taxonomy" id="1642818"/>
    <lineage>
        <taxon>Bacteria</taxon>
        <taxon>Pseudomonadati</taxon>
        <taxon>Bacteroidota</taxon>
        <taxon>Flavobacteriia</taxon>
        <taxon>Flavobacteriales</taxon>
        <taxon>Flavobacteriaceae</taxon>
        <taxon>Aquimarina</taxon>
    </lineage>
</organism>
<dbReference type="AlphaFoldDB" id="A0A163CGD6"/>
<evidence type="ECO:0000256" key="4">
    <source>
        <dbReference type="ARBA" id="ARBA00023136"/>
    </source>
</evidence>
<comment type="subcellular location">
    <subcellularLocation>
        <location evidence="1">Membrane</location>
        <topology evidence="1">Multi-pass membrane protein</topology>
    </subcellularLocation>
</comment>
<evidence type="ECO:0000256" key="5">
    <source>
        <dbReference type="SAM" id="Phobius"/>
    </source>
</evidence>
<dbReference type="Pfam" id="PF13564">
    <property type="entry name" value="DoxX_2"/>
    <property type="match status" value="1"/>
</dbReference>
<evidence type="ECO:0000313" key="7">
    <source>
        <dbReference type="Proteomes" id="UP000076715"/>
    </source>
</evidence>
<dbReference type="OrthoDB" id="7960583at2"/>